<gene>
    <name evidence="1" type="ORF">UFOPK1722_00804</name>
</gene>
<organism evidence="1">
    <name type="scientific">freshwater metagenome</name>
    <dbReference type="NCBI Taxonomy" id="449393"/>
    <lineage>
        <taxon>unclassified sequences</taxon>
        <taxon>metagenomes</taxon>
        <taxon>ecological metagenomes</taxon>
    </lineage>
</organism>
<proteinExistence type="predicted"/>
<accession>A0A6J6ETL1</accession>
<reference evidence="1" key="1">
    <citation type="submission" date="2020-05" db="EMBL/GenBank/DDBJ databases">
        <authorList>
            <person name="Chiriac C."/>
            <person name="Salcher M."/>
            <person name="Ghai R."/>
            <person name="Kavagutti S V."/>
        </authorList>
    </citation>
    <scope>NUCLEOTIDE SEQUENCE</scope>
</reference>
<sequence>MSEIGIRQLRIDVAANVRRAGAGEHLVVTIGGRPVAQLGPLGAPEGQTRLSDLIARGSVVAPRRTGALRPNDPVPVRAANRIDRLLREIR</sequence>
<evidence type="ECO:0000313" key="1">
    <source>
        <dbReference type="EMBL" id="CAB4578003.1"/>
    </source>
</evidence>
<dbReference type="AlphaFoldDB" id="A0A6J6ETL1"/>
<name>A0A6J6ETL1_9ZZZZ</name>
<protein>
    <submittedName>
        <fullName evidence="1">Unannotated protein</fullName>
    </submittedName>
</protein>
<dbReference type="EMBL" id="CAEZTS010000057">
    <property type="protein sequence ID" value="CAB4578003.1"/>
    <property type="molecule type" value="Genomic_DNA"/>
</dbReference>